<proteinExistence type="predicted"/>
<dbReference type="AlphaFoldDB" id="A0AAN9VFZ8"/>
<sequence length="141" mass="15244">MYNVTFGVHKVHKGEESDLKNQHQGVRLQFLDKAAAPGGGGGGGGGGIVGCQGVGSVVRANIRNNPRYLVFVERVAPHVFRPRAEPLVKTKQTMQQVRKAIACGGESSLLSDEQRWAFQVMRIFVVKLPSNAVVIYSGNTL</sequence>
<accession>A0AAN9VFZ8</accession>
<reference evidence="1 2" key="1">
    <citation type="submission" date="2024-03" db="EMBL/GenBank/DDBJ databases">
        <title>The genome assembly and annotation of the cricket Gryllus longicercus Weissman &amp; Gray.</title>
        <authorList>
            <person name="Szrajer S."/>
            <person name="Gray D."/>
            <person name="Ylla G."/>
        </authorList>
    </citation>
    <scope>NUCLEOTIDE SEQUENCE [LARGE SCALE GENOMIC DNA]</scope>
    <source>
        <strain evidence="1">DAG 2021-001</strain>
        <tissue evidence="1">Whole body minus gut</tissue>
    </source>
</reference>
<keyword evidence="2" id="KW-1185">Reference proteome</keyword>
<evidence type="ECO:0000313" key="2">
    <source>
        <dbReference type="Proteomes" id="UP001378592"/>
    </source>
</evidence>
<name>A0AAN9VFZ8_9ORTH</name>
<protein>
    <submittedName>
        <fullName evidence="1">Uncharacterized protein</fullName>
    </submittedName>
</protein>
<comment type="caution">
    <text evidence="1">The sequence shown here is derived from an EMBL/GenBank/DDBJ whole genome shotgun (WGS) entry which is preliminary data.</text>
</comment>
<gene>
    <name evidence="1" type="ORF">R5R35_007672</name>
</gene>
<dbReference type="EMBL" id="JAZDUA010000210">
    <property type="protein sequence ID" value="KAK7864160.1"/>
    <property type="molecule type" value="Genomic_DNA"/>
</dbReference>
<dbReference type="Proteomes" id="UP001378592">
    <property type="component" value="Unassembled WGS sequence"/>
</dbReference>
<evidence type="ECO:0000313" key="1">
    <source>
        <dbReference type="EMBL" id="KAK7864160.1"/>
    </source>
</evidence>
<organism evidence="1 2">
    <name type="scientific">Gryllus longicercus</name>
    <dbReference type="NCBI Taxonomy" id="2509291"/>
    <lineage>
        <taxon>Eukaryota</taxon>
        <taxon>Metazoa</taxon>
        <taxon>Ecdysozoa</taxon>
        <taxon>Arthropoda</taxon>
        <taxon>Hexapoda</taxon>
        <taxon>Insecta</taxon>
        <taxon>Pterygota</taxon>
        <taxon>Neoptera</taxon>
        <taxon>Polyneoptera</taxon>
        <taxon>Orthoptera</taxon>
        <taxon>Ensifera</taxon>
        <taxon>Gryllidea</taxon>
        <taxon>Grylloidea</taxon>
        <taxon>Gryllidae</taxon>
        <taxon>Gryllinae</taxon>
        <taxon>Gryllus</taxon>
    </lineage>
</organism>